<keyword evidence="3" id="KW-1185">Reference proteome</keyword>
<name>L5KN87_PTEAL</name>
<evidence type="ECO:0000313" key="3">
    <source>
        <dbReference type="Proteomes" id="UP000010552"/>
    </source>
</evidence>
<proteinExistence type="predicted"/>
<sequence>MPFPLSLMNTLPGAKRPKAHSNIPEAKSHASHRTDRTGLRLALPFPQPQTWAGPKGQFRQHPSWPIGPYEEDWPPPG</sequence>
<feature type="region of interest" description="Disordered" evidence="1">
    <location>
        <begin position="48"/>
        <end position="77"/>
    </location>
</feature>
<dbReference type="Proteomes" id="UP000010552">
    <property type="component" value="Unassembled WGS sequence"/>
</dbReference>
<dbReference type="InParanoid" id="L5KN87"/>
<reference evidence="3" key="1">
    <citation type="journal article" date="2013" name="Science">
        <title>Comparative analysis of bat genomes provides insight into the evolution of flight and immunity.</title>
        <authorList>
            <person name="Zhang G."/>
            <person name="Cowled C."/>
            <person name="Shi Z."/>
            <person name="Huang Z."/>
            <person name="Bishop-Lilly K.A."/>
            <person name="Fang X."/>
            <person name="Wynne J.W."/>
            <person name="Xiong Z."/>
            <person name="Baker M.L."/>
            <person name="Zhao W."/>
            <person name="Tachedjian M."/>
            <person name="Zhu Y."/>
            <person name="Zhou P."/>
            <person name="Jiang X."/>
            <person name="Ng J."/>
            <person name="Yang L."/>
            <person name="Wu L."/>
            <person name="Xiao J."/>
            <person name="Feng Y."/>
            <person name="Chen Y."/>
            <person name="Sun X."/>
            <person name="Zhang Y."/>
            <person name="Marsh G.A."/>
            <person name="Crameri G."/>
            <person name="Broder C.C."/>
            <person name="Frey K.G."/>
            <person name="Wang L.F."/>
            <person name="Wang J."/>
        </authorList>
    </citation>
    <scope>NUCLEOTIDE SEQUENCE [LARGE SCALE GENOMIC DNA]</scope>
</reference>
<gene>
    <name evidence="2" type="ORF">PAL_GLEAN10011168</name>
</gene>
<accession>L5KN87</accession>
<protein>
    <submittedName>
        <fullName evidence="2">Uncharacterized protein</fullName>
    </submittedName>
</protein>
<feature type="region of interest" description="Disordered" evidence="1">
    <location>
        <begin position="1"/>
        <end position="36"/>
    </location>
</feature>
<evidence type="ECO:0000256" key="1">
    <source>
        <dbReference type="SAM" id="MobiDB-lite"/>
    </source>
</evidence>
<feature type="compositionally biased region" description="Basic and acidic residues" evidence="1">
    <location>
        <begin position="26"/>
        <end position="36"/>
    </location>
</feature>
<dbReference type="AlphaFoldDB" id="L5KN87"/>
<evidence type="ECO:0000313" key="2">
    <source>
        <dbReference type="EMBL" id="ELK13184.1"/>
    </source>
</evidence>
<dbReference type="EMBL" id="KB030625">
    <property type="protein sequence ID" value="ELK13184.1"/>
    <property type="molecule type" value="Genomic_DNA"/>
</dbReference>
<organism evidence="2 3">
    <name type="scientific">Pteropus alecto</name>
    <name type="common">Black flying fox</name>
    <dbReference type="NCBI Taxonomy" id="9402"/>
    <lineage>
        <taxon>Eukaryota</taxon>
        <taxon>Metazoa</taxon>
        <taxon>Chordata</taxon>
        <taxon>Craniata</taxon>
        <taxon>Vertebrata</taxon>
        <taxon>Euteleostomi</taxon>
        <taxon>Mammalia</taxon>
        <taxon>Eutheria</taxon>
        <taxon>Laurasiatheria</taxon>
        <taxon>Chiroptera</taxon>
        <taxon>Yinpterochiroptera</taxon>
        <taxon>Pteropodoidea</taxon>
        <taxon>Pteropodidae</taxon>
        <taxon>Pteropodinae</taxon>
        <taxon>Pteropus</taxon>
    </lineage>
</organism>